<proteinExistence type="predicted"/>
<comment type="caution">
    <text evidence="2">The sequence shown here is derived from an EMBL/GenBank/DDBJ whole genome shotgun (WGS) entry which is preliminary data.</text>
</comment>
<evidence type="ECO:0000313" key="3">
    <source>
        <dbReference type="Proteomes" id="UP000446657"/>
    </source>
</evidence>
<accession>A0A844KMJ7</accession>
<keyword evidence="1" id="KW-0812">Transmembrane</keyword>
<evidence type="ECO:0000313" key="2">
    <source>
        <dbReference type="EMBL" id="MTR81739.1"/>
    </source>
</evidence>
<keyword evidence="1" id="KW-1133">Transmembrane helix</keyword>
<dbReference type="AlphaFoldDB" id="A0A844KMJ7"/>
<dbReference type="Proteomes" id="UP000446657">
    <property type="component" value="Unassembled WGS sequence"/>
</dbReference>
<organism evidence="2 3">
    <name type="scientific">Roseburia faecis</name>
    <dbReference type="NCBI Taxonomy" id="301302"/>
    <lineage>
        <taxon>Bacteria</taxon>
        <taxon>Bacillati</taxon>
        <taxon>Bacillota</taxon>
        <taxon>Clostridia</taxon>
        <taxon>Lachnospirales</taxon>
        <taxon>Lachnospiraceae</taxon>
        <taxon>Roseburia</taxon>
    </lineage>
</organism>
<feature type="transmembrane region" description="Helical" evidence="1">
    <location>
        <begin position="43"/>
        <end position="61"/>
    </location>
</feature>
<reference evidence="2 3" key="1">
    <citation type="journal article" date="2019" name="Nat. Med.">
        <title>A library of human gut bacterial isolates paired with longitudinal multiomics data enables mechanistic microbiome research.</title>
        <authorList>
            <person name="Poyet M."/>
            <person name="Groussin M."/>
            <person name="Gibbons S.M."/>
            <person name="Avila-Pacheco J."/>
            <person name="Jiang X."/>
            <person name="Kearney S.M."/>
            <person name="Perrotta A.R."/>
            <person name="Berdy B."/>
            <person name="Zhao S."/>
            <person name="Lieberman T.D."/>
            <person name="Swanson P.K."/>
            <person name="Smith M."/>
            <person name="Roesemann S."/>
            <person name="Alexander J.E."/>
            <person name="Rich S.A."/>
            <person name="Livny J."/>
            <person name="Vlamakis H."/>
            <person name="Clish C."/>
            <person name="Bullock K."/>
            <person name="Deik A."/>
            <person name="Scott J."/>
            <person name="Pierce K.A."/>
            <person name="Xavier R.J."/>
            <person name="Alm E.J."/>
        </authorList>
    </citation>
    <scope>NUCLEOTIDE SEQUENCE [LARGE SCALE GENOMIC DNA]</scope>
    <source>
        <strain evidence="2 3">BIOML-A1</strain>
    </source>
</reference>
<keyword evidence="1" id="KW-0472">Membrane</keyword>
<name>A0A844KMJ7_9FIRM</name>
<gene>
    <name evidence="2" type="ORF">GMD30_08460</name>
</gene>
<protein>
    <submittedName>
        <fullName evidence="2">Uncharacterized protein</fullName>
    </submittedName>
</protein>
<evidence type="ECO:0000256" key="1">
    <source>
        <dbReference type="SAM" id="Phobius"/>
    </source>
</evidence>
<dbReference type="EMBL" id="WNAL01000014">
    <property type="protein sequence ID" value="MTR81739.1"/>
    <property type="molecule type" value="Genomic_DNA"/>
</dbReference>
<sequence length="220" mass="25235">MHWKRKYDNYNCSAFYEPSYVIARAYQNGRFSFGGRDKMKKKIALVITIAVCIVSVSANVYQYRVIQNKNASITWNQKVVDQMFQGELAYIGDQMIRLSKCESGEKDTEIGRTLGYCLDAFNMYPSTSYGVSGKEHDVHHMVAEFRDYLENLQSDETLWKNAKSGDLDRLHDAWSEVLTQIDKGKKARVAAASKVRQILEECAAVDTSGRYDNAENWYQC</sequence>